<feature type="region of interest" description="Disordered" evidence="1">
    <location>
        <begin position="76"/>
        <end position="195"/>
    </location>
</feature>
<evidence type="ECO:0000313" key="2">
    <source>
        <dbReference type="EMBL" id="ORY94109.1"/>
    </source>
</evidence>
<dbReference type="InParanoid" id="A0A1X2H7W2"/>
<dbReference type="OrthoDB" id="2290304at2759"/>
<dbReference type="EMBL" id="MCGN01000008">
    <property type="protein sequence ID" value="ORY94109.1"/>
    <property type="molecule type" value="Genomic_DNA"/>
</dbReference>
<accession>A0A1X2H7W2</accession>
<evidence type="ECO:0000256" key="1">
    <source>
        <dbReference type="SAM" id="MobiDB-lite"/>
    </source>
</evidence>
<dbReference type="AlphaFoldDB" id="A0A1X2H7W2"/>
<feature type="compositionally biased region" description="Acidic residues" evidence="1">
    <location>
        <begin position="131"/>
        <end position="141"/>
    </location>
</feature>
<name>A0A1X2H7W2_SYNRA</name>
<comment type="caution">
    <text evidence="2">The sequence shown here is derived from an EMBL/GenBank/DDBJ whole genome shotgun (WGS) entry which is preliminary data.</text>
</comment>
<feature type="compositionally biased region" description="Basic residues" evidence="1">
    <location>
        <begin position="186"/>
        <end position="195"/>
    </location>
</feature>
<feature type="region of interest" description="Disordered" evidence="1">
    <location>
        <begin position="1"/>
        <end position="27"/>
    </location>
</feature>
<evidence type="ECO:0008006" key="4">
    <source>
        <dbReference type="Google" id="ProtNLM"/>
    </source>
</evidence>
<evidence type="ECO:0000313" key="3">
    <source>
        <dbReference type="Proteomes" id="UP000242180"/>
    </source>
</evidence>
<organism evidence="2 3">
    <name type="scientific">Syncephalastrum racemosum</name>
    <name type="common">Filamentous fungus</name>
    <dbReference type="NCBI Taxonomy" id="13706"/>
    <lineage>
        <taxon>Eukaryota</taxon>
        <taxon>Fungi</taxon>
        <taxon>Fungi incertae sedis</taxon>
        <taxon>Mucoromycota</taxon>
        <taxon>Mucoromycotina</taxon>
        <taxon>Mucoromycetes</taxon>
        <taxon>Mucorales</taxon>
        <taxon>Syncephalastraceae</taxon>
        <taxon>Syncephalastrum</taxon>
    </lineage>
</organism>
<feature type="compositionally biased region" description="Low complexity" evidence="1">
    <location>
        <begin position="167"/>
        <end position="177"/>
    </location>
</feature>
<sequence>MLDKKEDRSQGFAYDYGSGTQELDHDDTSELLKEADILQYVDDLTDKDRLTLNDMARKYGVRNYARLLRMAKMDRDDQLRELQANQKSKDGKPSGRKKKEDRHRKRRRRPSFDRVDPSSRREHSGRAYDSSESESSEDEQEQTASDVVIEFQSPPVVEEKEETQAKSSSSSSSSSSSALNIQGLLKLRRSRQKRS</sequence>
<gene>
    <name evidence="2" type="ORF">BCR43DRAFT_355879</name>
</gene>
<feature type="compositionally biased region" description="Basic and acidic residues" evidence="1">
    <location>
        <begin position="110"/>
        <end position="126"/>
    </location>
</feature>
<dbReference type="Proteomes" id="UP000242180">
    <property type="component" value="Unassembled WGS sequence"/>
</dbReference>
<proteinExistence type="predicted"/>
<feature type="compositionally biased region" description="Basic residues" evidence="1">
    <location>
        <begin position="94"/>
        <end position="109"/>
    </location>
</feature>
<keyword evidence="3" id="KW-1185">Reference proteome</keyword>
<reference evidence="2 3" key="1">
    <citation type="submission" date="2016-07" db="EMBL/GenBank/DDBJ databases">
        <title>Pervasive Adenine N6-methylation of Active Genes in Fungi.</title>
        <authorList>
            <consortium name="DOE Joint Genome Institute"/>
            <person name="Mondo S.J."/>
            <person name="Dannebaum R.O."/>
            <person name="Kuo R.C."/>
            <person name="Labutti K."/>
            <person name="Haridas S."/>
            <person name="Kuo A."/>
            <person name="Salamov A."/>
            <person name="Ahrendt S.R."/>
            <person name="Lipzen A."/>
            <person name="Sullivan W."/>
            <person name="Andreopoulos W.B."/>
            <person name="Clum A."/>
            <person name="Lindquist E."/>
            <person name="Daum C."/>
            <person name="Ramamoorthy G.K."/>
            <person name="Gryganskyi A."/>
            <person name="Culley D."/>
            <person name="Magnuson J.K."/>
            <person name="James T.Y."/>
            <person name="O'Malley M.A."/>
            <person name="Stajich J.E."/>
            <person name="Spatafora J.W."/>
            <person name="Visel A."/>
            <person name="Grigoriev I.V."/>
        </authorList>
    </citation>
    <scope>NUCLEOTIDE SEQUENCE [LARGE SCALE GENOMIC DNA]</scope>
    <source>
        <strain evidence="2 3">NRRL 2496</strain>
    </source>
</reference>
<protein>
    <recommendedName>
        <fullName evidence="4">Suppressor of white apricot N-terminal domain-containing protein</fullName>
    </recommendedName>
</protein>